<evidence type="ECO:0000313" key="5">
    <source>
        <dbReference type="WBParaSite" id="Pan_g22401.t1"/>
    </source>
</evidence>
<evidence type="ECO:0000256" key="2">
    <source>
        <dbReference type="SAM" id="Phobius"/>
    </source>
</evidence>
<dbReference type="GO" id="GO:0030424">
    <property type="term" value="C:axon"/>
    <property type="evidence" value="ECO:0007669"/>
    <property type="project" value="TreeGrafter"/>
</dbReference>
<dbReference type="GO" id="GO:0001786">
    <property type="term" value="F:phosphatidylserine binding"/>
    <property type="evidence" value="ECO:0007669"/>
    <property type="project" value="TreeGrafter"/>
</dbReference>
<dbReference type="PANTHER" id="PTHR10024">
    <property type="entry name" value="SYNAPTOTAGMIN"/>
    <property type="match status" value="1"/>
</dbReference>
<dbReference type="InterPro" id="IPR000008">
    <property type="entry name" value="C2_dom"/>
</dbReference>
<dbReference type="AlphaFoldDB" id="A0A7E4VKQ3"/>
<keyword evidence="4" id="KW-1185">Reference proteome</keyword>
<dbReference type="Pfam" id="PF00168">
    <property type="entry name" value="C2"/>
    <property type="match status" value="2"/>
</dbReference>
<dbReference type="PANTHER" id="PTHR10024:SF369">
    <property type="entry name" value="FI18813P1"/>
    <property type="match status" value="1"/>
</dbReference>
<dbReference type="Gene3D" id="2.60.40.150">
    <property type="entry name" value="C2 domain"/>
    <property type="match status" value="2"/>
</dbReference>
<dbReference type="SUPFAM" id="SSF49562">
    <property type="entry name" value="C2 domain (Calcium/lipid-binding domain, CaLB)"/>
    <property type="match status" value="2"/>
</dbReference>
<dbReference type="Proteomes" id="UP000492821">
    <property type="component" value="Unassembled WGS sequence"/>
</dbReference>
<dbReference type="WBParaSite" id="Pan_g22401.t1">
    <property type="protein sequence ID" value="Pan_g22401.t1"/>
    <property type="gene ID" value="Pan_g22401"/>
</dbReference>
<feature type="region of interest" description="Disordered" evidence="1">
    <location>
        <begin position="76"/>
        <end position="102"/>
    </location>
</feature>
<dbReference type="GO" id="GO:0000149">
    <property type="term" value="F:SNARE binding"/>
    <property type="evidence" value="ECO:0007669"/>
    <property type="project" value="TreeGrafter"/>
</dbReference>
<proteinExistence type="predicted"/>
<dbReference type="InterPro" id="IPR035892">
    <property type="entry name" value="C2_domain_sf"/>
</dbReference>
<dbReference type="GO" id="GO:0030276">
    <property type="term" value="F:clathrin binding"/>
    <property type="evidence" value="ECO:0007669"/>
    <property type="project" value="TreeGrafter"/>
</dbReference>
<name>A0A7E4VKQ3_PANRE</name>
<evidence type="ECO:0000256" key="1">
    <source>
        <dbReference type="SAM" id="MobiDB-lite"/>
    </source>
</evidence>
<dbReference type="GO" id="GO:0006906">
    <property type="term" value="P:vesicle fusion"/>
    <property type="evidence" value="ECO:0007669"/>
    <property type="project" value="TreeGrafter"/>
</dbReference>
<accession>A0A7E4VKQ3</accession>
<keyword evidence="2" id="KW-1133">Transmembrane helix</keyword>
<reference evidence="4" key="1">
    <citation type="journal article" date="2013" name="Genetics">
        <title>The draft genome and transcriptome of Panagrellus redivivus are shaped by the harsh demands of a free-living lifestyle.</title>
        <authorList>
            <person name="Srinivasan J."/>
            <person name="Dillman A.R."/>
            <person name="Macchietto M.G."/>
            <person name="Heikkinen L."/>
            <person name="Lakso M."/>
            <person name="Fracchia K.M."/>
            <person name="Antoshechkin I."/>
            <person name="Mortazavi A."/>
            <person name="Wong G."/>
            <person name="Sternberg P.W."/>
        </authorList>
    </citation>
    <scope>NUCLEOTIDE SEQUENCE [LARGE SCALE GENOMIC DNA]</scope>
    <source>
        <strain evidence="4">MT8872</strain>
    </source>
</reference>
<keyword evidence="2" id="KW-0472">Membrane</keyword>
<dbReference type="GO" id="GO:0048791">
    <property type="term" value="P:calcium ion-regulated exocytosis of neurotransmitter"/>
    <property type="evidence" value="ECO:0007669"/>
    <property type="project" value="TreeGrafter"/>
</dbReference>
<dbReference type="PROSITE" id="PS50004">
    <property type="entry name" value="C2"/>
    <property type="match status" value="2"/>
</dbReference>
<sequence length="413" mass="44909">MPHNSAPDTRDGSIGLESQLLIGGAVLVALVAAVTILAVSRRKKRLTREFSSPLIATAPLGGLKANGIKAGAPSASAFRKSPIQSPAGSDGTTSPQCVPLTPSYSSMNVTTNAENVQPARLRSNGAAAAAELGPDRGTLTLSLQYDPSSAALQIGIIKCEGLPELTPLPASAGQCKLDPYVKVRVMPENQHRMKTRVLKGTKDPNFDEIFTVYGLAANKLREHSLHLAVLAFDRYSRDTILGEIIYPLGATDDLINNNERRAVTLALRGRDEVSETRGEALISMAYNRQSNSINFALMKMKDLPKDSTMGLADPYAKIYMLYNGQRMARHKTHVKKKATDPVFNESFAFELPAGHTTHDLDKISFEVLVLNKDGVTRNELIGQVHLDCGAEQWVSCRAQPGKQVAEWHRIIKF</sequence>
<reference evidence="5" key="2">
    <citation type="submission" date="2020-10" db="UniProtKB">
        <authorList>
            <consortium name="WormBaseParasite"/>
        </authorList>
    </citation>
    <scope>IDENTIFICATION</scope>
</reference>
<keyword evidence="2" id="KW-0812">Transmembrane</keyword>
<organism evidence="4 5">
    <name type="scientific">Panagrellus redivivus</name>
    <name type="common">Microworm</name>
    <dbReference type="NCBI Taxonomy" id="6233"/>
    <lineage>
        <taxon>Eukaryota</taxon>
        <taxon>Metazoa</taxon>
        <taxon>Ecdysozoa</taxon>
        <taxon>Nematoda</taxon>
        <taxon>Chromadorea</taxon>
        <taxon>Rhabditida</taxon>
        <taxon>Tylenchina</taxon>
        <taxon>Panagrolaimomorpha</taxon>
        <taxon>Panagrolaimoidea</taxon>
        <taxon>Panagrolaimidae</taxon>
        <taxon>Panagrellus</taxon>
    </lineage>
</organism>
<dbReference type="GO" id="GO:0005509">
    <property type="term" value="F:calcium ion binding"/>
    <property type="evidence" value="ECO:0007669"/>
    <property type="project" value="TreeGrafter"/>
</dbReference>
<feature type="transmembrane region" description="Helical" evidence="2">
    <location>
        <begin position="20"/>
        <end position="39"/>
    </location>
</feature>
<dbReference type="GO" id="GO:0005544">
    <property type="term" value="F:calcium-dependent phospholipid binding"/>
    <property type="evidence" value="ECO:0007669"/>
    <property type="project" value="TreeGrafter"/>
</dbReference>
<feature type="domain" description="C2" evidence="3">
    <location>
        <begin position="135"/>
        <end position="265"/>
    </location>
</feature>
<dbReference type="GO" id="GO:0098793">
    <property type="term" value="C:presynapse"/>
    <property type="evidence" value="ECO:0007669"/>
    <property type="project" value="GOC"/>
</dbReference>
<feature type="domain" description="C2" evidence="3">
    <location>
        <begin position="276"/>
        <end position="408"/>
    </location>
</feature>
<dbReference type="GO" id="GO:0005886">
    <property type="term" value="C:plasma membrane"/>
    <property type="evidence" value="ECO:0007669"/>
    <property type="project" value="TreeGrafter"/>
</dbReference>
<feature type="compositionally biased region" description="Polar residues" evidence="1">
    <location>
        <begin position="82"/>
        <end position="102"/>
    </location>
</feature>
<dbReference type="SMART" id="SM00239">
    <property type="entry name" value="C2"/>
    <property type="match status" value="2"/>
</dbReference>
<evidence type="ECO:0000259" key="3">
    <source>
        <dbReference type="PROSITE" id="PS50004"/>
    </source>
</evidence>
<protein>
    <submittedName>
        <fullName evidence="5">C2 domain-containing protein</fullName>
    </submittedName>
</protein>
<evidence type="ECO:0000313" key="4">
    <source>
        <dbReference type="Proteomes" id="UP000492821"/>
    </source>
</evidence>
<dbReference type="GO" id="GO:0070382">
    <property type="term" value="C:exocytic vesicle"/>
    <property type="evidence" value="ECO:0007669"/>
    <property type="project" value="TreeGrafter"/>
</dbReference>